<reference evidence="3" key="1">
    <citation type="journal article" date="2011" name="Proc. Natl. Acad. Sci. U.S.A.">
        <title>Obligate biotrophy features unraveled by the genomic analysis of rust fungi.</title>
        <authorList>
            <person name="Duplessis S."/>
            <person name="Cuomo C.A."/>
            <person name="Lin Y.-C."/>
            <person name="Aerts A."/>
            <person name="Tisserant E."/>
            <person name="Veneault-Fourrey C."/>
            <person name="Joly D.L."/>
            <person name="Hacquard S."/>
            <person name="Amselem J."/>
            <person name="Cantarel B.L."/>
            <person name="Chiu R."/>
            <person name="Coutinho P.M."/>
            <person name="Feau N."/>
            <person name="Field M."/>
            <person name="Frey P."/>
            <person name="Gelhaye E."/>
            <person name="Goldberg J."/>
            <person name="Grabherr M.G."/>
            <person name="Kodira C.D."/>
            <person name="Kohler A."/>
            <person name="Kuees U."/>
            <person name="Lindquist E.A."/>
            <person name="Lucas S.M."/>
            <person name="Mago R."/>
            <person name="Mauceli E."/>
            <person name="Morin E."/>
            <person name="Murat C."/>
            <person name="Pangilinan J.L."/>
            <person name="Park R."/>
            <person name="Pearson M."/>
            <person name="Quesneville H."/>
            <person name="Rouhier N."/>
            <person name="Sakthikumar S."/>
            <person name="Salamov A.A."/>
            <person name="Schmutz J."/>
            <person name="Selles B."/>
            <person name="Shapiro H."/>
            <person name="Tanguay P."/>
            <person name="Tuskan G.A."/>
            <person name="Henrissat B."/>
            <person name="Van de Peer Y."/>
            <person name="Rouze P."/>
            <person name="Ellis J.G."/>
            <person name="Dodds P.N."/>
            <person name="Schein J.E."/>
            <person name="Zhong S."/>
            <person name="Hamelin R.C."/>
            <person name="Grigoriev I.V."/>
            <person name="Szabo L.J."/>
            <person name="Martin F."/>
        </authorList>
    </citation>
    <scope>NUCLEOTIDE SEQUENCE [LARGE SCALE GENOMIC DNA]</scope>
    <source>
        <strain evidence="3">98AG31 / pathotype 3-4-7</strain>
    </source>
</reference>
<dbReference type="AlphaFoldDB" id="F4R5G9"/>
<feature type="region of interest" description="Disordered" evidence="1">
    <location>
        <begin position="482"/>
        <end position="508"/>
    </location>
</feature>
<keyword evidence="3" id="KW-1185">Reference proteome</keyword>
<evidence type="ECO:0000313" key="2">
    <source>
        <dbReference type="EMBL" id="EGG12262.1"/>
    </source>
</evidence>
<dbReference type="InParanoid" id="F4R5G9"/>
<gene>
    <name evidence="2" type="ORF">MELLADRAFT_59215</name>
</gene>
<dbReference type="Gene3D" id="3.80.10.10">
    <property type="entry name" value="Ribonuclease Inhibitor"/>
    <property type="match status" value="1"/>
</dbReference>
<dbReference type="EMBL" id="GL883091">
    <property type="protein sequence ID" value="EGG12262.1"/>
    <property type="molecule type" value="Genomic_DNA"/>
</dbReference>
<evidence type="ECO:0000256" key="1">
    <source>
        <dbReference type="SAM" id="MobiDB-lite"/>
    </source>
</evidence>
<sequence length="587" mass="65102">MCIVFVGQNSYKIGVVQMANKGWEAWSAAILPQAISWHELAKGVRGSEKGQIAVQLIKLLGLNLNMLKLEFTSSTGSSPAVVEAVKALKNLKTLHLAWRGIRRVARHGERIYHSNFLTDLLNATPQLECLSLHGHVDLDGLQLKPDTLSRLRKLSFTSCAGPDTIDALALICQAAQHNLKVIELDGGHKQLTDAIVEPIKANLEACFTFVFTNQIPTSVLRTEFPKLRRRSYPTSFHLHSTMVVATLIHSDYVFVTPGYLPEPPAPGSRKGQPVGIYCPICNAGLKYWTPKSDAWFIGCPNSQQHNTRTWRCDQFNHERTLINLGFPRPIISTFKDWGPRISPAGHILDPLPPQVSPTRHFMPFLGDLLNPTPLNHPFQGRELQGPVFSNPMAWSPPGHLPTASSSASQPASMTNETPGLTPGPHLSAPPVPCKRTTEGPVPKGHRKHANKKCRFLYCQACCNAHGQGVCRAHPRNVKANTPFSPYGRSMPTSTPTPNNTPLSGEINPRRSWVTEPRCHQWAQSANSLGRRLHVDSVITLHKNRLEKYQPEIQKKYNETKMVTVYLWVNVSISNQPYLVVGTQSSAD</sequence>
<proteinExistence type="predicted"/>
<organism evidence="3">
    <name type="scientific">Melampsora larici-populina (strain 98AG31 / pathotype 3-4-7)</name>
    <name type="common">Poplar leaf rust fungus</name>
    <dbReference type="NCBI Taxonomy" id="747676"/>
    <lineage>
        <taxon>Eukaryota</taxon>
        <taxon>Fungi</taxon>
        <taxon>Dikarya</taxon>
        <taxon>Basidiomycota</taxon>
        <taxon>Pucciniomycotina</taxon>
        <taxon>Pucciniomycetes</taxon>
        <taxon>Pucciniales</taxon>
        <taxon>Melampsoraceae</taxon>
        <taxon>Melampsora</taxon>
    </lineage>
</organism>
<feature type="region of interest" description="Disordered" evidence="1">
    <location>
        <begin position="394"/>
        <end position="446"/>
    </location>
</feature>
<dbReference type="SUPFAM" id="SSF52047">
    <property type="entry name" value="RNI-like"/>
    <property type="match status" value="1"/>
</dbReference>
<dbReference type="Proteomes" id="UP000001072">
    <property type="component" value="Unassembled WGS sequence"/>
</dbReference>
<feature type="compositionally biased region" description="Low complexity" evidence="1">
    <location>
        <begin position="491"/>
        <end position="501"/>
    </location>
</feature>
<evidence type="ECO:0000313" key="3">
    <source>
        <dbReference type="Proteomes" id="UP000001072"/>
    </source>
</evidence>
<protein>
    <submittedName>
        <fullName evidence="2">Uncharacterized protein</fullName>
    </submittedName>
</protein>
<accession>F4R5G9</accession>
<dbReference type="HOGENOM" id="CLU_464663_0_0_1"/>
<dbReference type="GeneID" id="18929308"/>
<feature type="compositionally biased region" description="Low complexity" evidence="1">
    <location>
        <begin position="403"/>
        <end position="412"/>
    </location>
</feature>
<dbReference type="KEGG" id="mlr:MELLADRAFT_59215"/>
<dbReference type="VEuPathDB" id="FungiDB:MELLADRAFT_59215"/>
<dbReference type="InterPro" id="IPR032675">
    <property type="entry name" value="LRR_dom_sf"/>
</dbReference>
<name>F4R5G9_MELLP</name>
<dbReference type="RefSeq" id="XP_007404637.1">
    <property type="nucleotide sequence ID" value="XM_007404575.1"/>
</dbReference>